<reference evidence="10 11" key="1">
    <citation type="submission" date="2022-02" db="EMBL/GenBank/DDBJ databases">
        <authorList>
            <person name="Min J."/>
        </authorList>
    </citation>
    <scope>NUCLEOTIDE SEQUENCE [LARGE SCALE GENOMIC DNA]</scope>
    <source>
        <strain evidence="10 11">GR10-1</strain>
    </source>
</reference>
<dbReference type="Gene3D" id="3.30.360.10">
    <property type="entry name" value="Dihydrodipicolinate Reductase, domain 2"/>
    <property type="match status" value="1"/>
</dbReference>
<evidence type="ECO:0000256" key="5">
    <source>
        <dbReference type="ARBA" id="ARBA00023002"/>
    </source>
</evidence>
<accession>A0ABS9SPM2</accession>
<keyword evidence="11" id="KW-1185">Reference proteome</keyword>
<dbReference type="SUPFAM" id="SSF55347">
    <property type="entry name" value="Glyceraldehyde-3-phosphate dehydrogenase-like, C-terminal domain"/>
    <property type="match status" value="1"/>
</dbReference>
<dbReference type="InterPro" id="IPR001282">
    <property type="entry name" value="G6P_DH"/>
</dbReference>
<dbReference type="Proteomes" id="UP001202248">
    <property type="component" value="Unassembled WGS sequence"/>
</dbReference>
<comment type="caution">
    <text evidence="7">Lacks conserved residue(s) required for the propagation of feature annotation.</text>
</comment>
<dbReference type="PANTHER" id="PTHR23429">
    <property type="entry name" value="GLUCOSE-6-PHOSPHATE 1-DEHYDROGENASE G6PD"/>
    <property type="match status" value="1"/>
</dbReference>
<comment type="caution">
    <text evidence="10">The sequence shown here is derived from an EMBL/GenBank/DDBJ whole genome shotgun (WGS) entry which is preliminary data.</text>
</comment>
<feature type="binding site" evidence="7">
    <location>
        <position position="184"/>
    </location>
    <ligand>
        <name>substrate</name>
    </ligand>
</feature>
<dbReference type="RefSeq" id="WP_240832383.1">
    <property type="nucleotide sequence ID" value="NZ_JAKWBL010000004.1"/>
</dbReference>
<evidence type="ECO:0000256" key="7">
    <source>
        <dbReference type="HAMAP-Rule" id="MF_00966"/>
    </source>
</evidence>
<evidence type="ECO:0000256" key="1">
    <source>
        <dbReference type="ARBA" id="ARBA00004937"/>
    </source>
</evidence>
<feature type="binding site" evidence="7">
    <location>
        <position position="346"/>
    </location>
    <ligand>
        <name>substrate</name>
    </ligand>
</feature>
<comment type="similarity">
    <text evidence="2 7">Belongs to the glucose-6-phosphate dehydrogenase family.</text>
</comment>
<evidence type="ECO:0000256" key="2">
    <source>
        <dbReference type="ARBA" id="ARBA00009975"/>
    </source>
</evidence>
<comment type="catalytic activity">
    <reaction evidence="7">
        <text>D-glucose 6-phosphate + NADP(+) = 6-phospho-D-glucono-1,5-lactone + NADPH + H(+)</text>
        <dbReference type="Rhea" id="RHEA:15841"/>
        <dbReference type="ChEBI" id="CHEBI:15378"/>
        <dbReference type="ChEBI" id="CHEBI:57783"/>
        <dbReference type="ChEBI" id="CHEBI:57955"/>
        <dbReference type="ChEBI" id="CHEBI:58349"/>
        <dbReference type="ChEBI" id="CHEBI:61548"/>
        <dbReference type="EC" id="1.1.1.49"/>
    </reaction>
</comment>
<proteinExistence type="inferred from homology"/>
<feature type="domain" description="Glucose-6-phosphate dehydrogenase NAD-binding" evidence="8">
    <location>
        <begin position="11"/>
        <end position="193"/>
    </location>
</feature>
<evidence type="ECO:0000313" key="11">
    <source>
        <dbReference type="Proteomes" id="UP001202248"/>
    </source>
</evidence>
<dbReference type="EMBL" id="JAKWBL010000004">
    <property type="protein sequence ID" value="MCH5600325.1"/>
    <property type="molecule type" value="Genomic_DNA"/>
</dbReference>
<evidence type="ECO:0000256" key="3">
    <source>
        <dbReference type="ARBA" id="ARBA00022526"/>
    </source>
</evidence>
<protein>
    <recommendedName>
        <fullName evidence="7">Glucose-6-phosphate 1-dehydrogenase</fullName>
        <shortName evidence="7">G6PD</shortName>
        <ecNumber evidence="7">1.1.1.49</ecNumber>
    </recommendedName>
</protein>
<evidence type="ECO:0000313" key="10">
    <source>
        <dbReference type="EMBL" id="MCH5600325.1"/>
    </source>
</evidence>
<dbReference type="PANTHER" id="PTHR23429:SF0">
    <property type="entry name" value="GLUCOSE-6-PHOSPHATE 1-DEHYDROGENASE"/>
    <property type="match status" value="1"/>
</dbReference>
<name>A0ABS9SPM2_9BACT</name>
<feature type="domain" description="Glucose-6-phosphate dehydrogenase C-terminal" evidence="9">
    <location>
        <begin position="195"/>
        <end position="482"/>
    </location>
</feature>
<dbReference type="EC" id="1.1.1.49" evidence="7"/>
<dbReference type="NCBIfam" id="TIGR00871">
    <property type="entry name" value="zwf"/>
    <property type="match status" value="1"/>
</dbReference>
<feature type="binding site" evidence="7">
    <location>
        <begin position="91"/>
        <end position="92"/>
    </location>
    <ligand>
        <name>NADP(+)</name>
        <dbReference type="ChEBI" id="CHEBI:58349"/>
    </ligand>
</feature>
<evidence type="ECO:0000256" key="6">
    <source>
        <dbReference type="ARBA" id="ARBA00023277"/>
    </source>
</evidence>
<dbReference type="HAMAP" id="MF_00966">
    <property type="entry name" value="G6PD"/>
    <property type="match status" value="1"/>
</dbReference>
<organism evidence="10 11">
    <name type="scientific">Niabella ginsengisoli</name>
    <dbReference type="NCBI Taxonomy" id="522298"/>
    <lineage>
        <taxon>Bacteria</taxon>
        <taxon>Pseudomonadati</taxon>
        <taxon>Bacteroidota</taxon>
        <taxon>Chitinophagia</taxon>
        <taxon>Chitinophagales</taxon>
        <taxon>Chitinophagaceae</taxon>
        <taxon>Niabella</taxon>
    </lineage>
</organism>
<evidence type="ECO:0000259" key="9">
    <source>
        <dbReference type="Pfam" id="PF02781"/>
    </source>
</evidence>
<dbReference type="PROSITE" id="PS00069">
    <property type="entry name" value="G6P_DEHYDROGENASE"/>
    <property type="match status" value="1"/>
</dbReference>
<feature type="binding site" evidence="7">
    <location>
        <position position="222"/>
    </location>
    <ligand>
        <name>substrate</name>
    </ligand>
</feature>
<keyword evidence="3 7" id="KW-0313">Glucose metabolism</keyword>
<feature type="active site" description="Proton acceptor" evidence="7">
    <location>
        <position position="246"/>
    </location>
</feature>
<sequence>MNFKQTPANIVIFGGGGDLSWRKLIPAFYNLFISGYLPDQFTIFSIDFQSLSEAAYKKHILEGINKFSRSGKAKADEWKKFANHLRFLQGDFTADDLYLLLKETLDESDKNLKTHGTRLFYYSVAPRFIEVISQKISSHSIADNRKKDRIIVEKPFGIDLESAQKLNTLLDNHFYEDQIYRIDHYLGKEVVQNILAFRFANHIFEPLWSRKFIDHVQITVAESVSVGTRGGYYDKSGALRDMVQNHLLQLLSLIAMDCPMDYDAEDIRKAKVKVLKKVRPFNTVSVAQNVVRAQYIAGNIDDKPQVAYTDEKDVVKNSHTETYVALKLFIDNGRWKDVPFYLRTGKCMAKQSSEIMIQFKDGPHKIFKDDKEPNRLIISIQPEREISLLFEGKVPGLKMELKPLEMDFTYQDSFEEDAPEAYEALLLDALEGDATLFIRADQVETAWKIVMPILTDWAKNPKGLKNIKQAAGVRRKLKRLLQKEQRSG</sequence>
<comment type="pathway">
    <text evidence="1 7">Carbohydrate degradation; pentose phosphate pathway; D-ribulose 5-phosphate from D-glucose 6-phosphate (oxidative stage): step 1/3.</text>
</comment>
<feature type="binding site" evidence="7">
    <location>
        <position position="154"/>
    </location>
    <ligand>
        <name>NADP(+)</name>
        <dbReference type="ChEBI" id="CHEBI:58349"/>
    </ligand>
</feature>
<dbReference type="SUPFAM" id="SSF51735">
    <property type="entry name" value="NAD(P)-binding Rossmann-fold domains"/>
    <property type="match status" value="1"/>
</dbReference>
<feature type="binding site" evidence="7">
    <location>
        <position position="188"/>
    </location>
    <ligand>
        <name>substrate</name>
    </ligand>
</feature>
<dbReference type="InterPro" id="IPR022675">
    <property type="entry name" value="G6P_DH_C"/>
</dbReference>
<dbReference type="PIRSF" id="PIRSF000110">
    <property type="entry name" value="G6PD"/>
    <property type="match status" value="1"/>
</dbReference>
<evidence type="ECO:0000256" key="4">
    <source>
        <dbReference type="ARBA" id="ARBA00022857"/>
    </source>
</evidence>
<dbReference type="Gene3D" id="3.40.50.720">
    <property type="entry name" value="NAD(P)-binding Rossmann-like Domain"/>
    <property type="match status" value="1"/>
</dbReference>
<evidence type="ECO:0000259" key="8">
    <source>
        <dbReference type="Pfam" id="PF00479"/>
    </source>
</evidence>
<dbReference type="Pfam" id="PF02781">
    <property type="entry name" value="G6PD_C"/>
    <property type="match status" value="1"/>
</dbReference>
<dbReference type="InterPro" id="IPR019796">
    <property type="entry name" value="G6P_DH_AS"/>
</dbReference>
<dbReference type="Pfam" id="PF00479">
    <property type="entry name" value="G6PD_N"/>
    <property type="match status" value="1"/>
</dbReference>
<keyword evidence="4 7" id="KW-0521">NADP</keyword>
<keyword evidence="5 7" id="KW-0560">Oxidoreductase</keyword>
<dbReference type="InterPro" id="IPR022674">
    <property type="entry name" value="G6P_DH_NAD-bd"/>
</dbReference>
<keyword evidence="6 7" id="KW-0119">Carbohydrate metabolism</keyword>
<dbReference type="InterPro" id="IPR036291">
    <property type="entry name" value="NAD(P)-bd_dom_sf"/>
</dbReference>
<gene>
    <name evidence="7 10" type="primary">zwf</name>
    <name evidence="10" type="ORF">MKP09_21605</name>
</gene>
<comment type="function">
    <text evidence="7">Catalyzes the oxidation of glucose 6-phosphate to 6-phosphogluconolactone.</text>
</comment>
<dbReference type="PRINTS" id="PR00079">
    <property type="entry name" value="G6PDHDRGNASE"/>
</dbReference>
<feature type="binding site" evidence="7">
    <location>
        <position position="241"/>
    </location>
    <ligand>
        <name>substrate</name>
    </ligand>
</feature>